<dbReference type="Pfam" id="PF01476">
    <property type="entry name" value="LysM"/>
    <property type="match status" value="1"/>
</dbReference>
<proteinExistence type="predicted"/>
<sequence>MIRYFRLLTVAVLAISSMAAAPADPKPTTEQLISRLTAAIENLKTLRCNVRAQERIDGNYQQARTSMKMAFKPYKVYLRNQKGIEVLYVTGQNDGDAWVYPNSFPYVTVSLDPLGSMMRKTQHHSVLDAGYGTIAELLRGSSQRTDHSFEKSFRYAGDTTVQGRPAHILRADYPQFRYVTYKPSKAETVASIADRFGCGEYRILERNGLTAGATVAAGRALQVPNAYGRRVIIAVDQKLTLPLVIQVNDDKGLFEKFEFSDIVANQPIPAQEFTKDFKGYKL</sequence>
<evidence type="ECO:0000256" key="1">
    <source>
        <dbReference type="SAM" id="SignalP"/>
    </source>
</evidence>
<evidence type="ECO:0000313" key="4">
    <source>
        <dbReference type="Proteomes" id="UP000829647"/>
    </source>
</evidence>
<gene>
    <name evidence="3" type="ORF">MWH26_09585</name>
</gene>
<name>A0ABY4JEB3_9BACT</name>
<protein>
    <submittedName>
        <fullName evidence="3">DUF1571 domain-containing protein</fullName>
    </submittedName>
</protein>
<feature type="chain" id="PRO_5046486272" evidence="1">
    <location>
        <begin position="24"/>
        <end position="282"/>
    </location>
</feature>
<keyword evidence="1" id="KW-0732">Signal</keyword>
<dbReference type="RefSeq" id="WP_247977033.1">
    <property type="nucleotide sequence ID" value="NZ_CP095848.1"/>
</dbReference>
<dbReference type="Proteomes" id="UP000829647">
    <property type="component" value="Chromosome"/>
</dbReference>
<evidence type="ECO:0000313" key="3">
    <source>
        <dbReference type="EMBL" id="UPL51140.1"/>
    </source>
</evidence>
<reference evidence="3 4" key="1">
    <citation type="submission" date="2022-04" db="EMBL/GenBank/DDBJ databases">
        <title>Hymenobacter sp. isolated from the air.</title>
        <authorList>
            <person name="Won M."/>
            <person name="Lee C.-M."/>
            <person name="Woen H.-Y."/>
            <person name="Kwon S.-W."/>
        </authorList>
    </citation>
    <scope>NUCLEOTIDE SEQUENCE [LARGE SCALE GENOMIC DNA]</scope>
    <source>
        <strain evidence="4">5516 S-25</strain>
    </source>
</reference>
<keyword evidence="4" id="KW-1185">Reference proteome</keyword>
<organism evidence="3 4">
    <name type="scientific">Hymenobacter sublimis</name>
    <dbReference type="NCBI Taxonomy" id="2933777"/>
    <lineage>
        <taxon>Bacteria</taxon>
        <taxon>Pseudomonadati</taxon>
        <taxon>Bacteroidota</taxon>
        <taxon>Cytophagia</taxon>
        <taxon>Cytophagales</taxon>
        <taxon>Hymenobacteraceae</taxon>
        <taxon>Hymenobacter</taxon>
    </lineage>
</organism>
<dbReference type="InterPro" id="IPR018392">
    <property type="entry name" value="LysM"/>
</dbReference>
<dbReference type="Pfam" id="PF07608">
    <property type="entry name" value="DUF1571"/>
    <property type="match status" value="1"/>
</dbReference>
<feature type="signal peptide" evidence="1">
    <location>
        <begin position="1"/>
        <end position="23"/>
    </location>
</feature>
<evidence type="ECO:0000259" key="2">
    <source>
        <dbReference type="PROSITE" id="PS51782"/>
    </source>
</evidence>
<dbReference type="InterPro" id="IPR011465">
    <property type="entry name" value="DUF1571"/>
</dbReference>
<feature type="domain" description="LysM" evidence="2">
    <location>
        <begin position="179"/>
        <end position="223"/>
    </location>
</feature>
<dbReference type="CDD" id="cd00118">
    <property type="entry name" value="LysM"/>
    <property type="match status" value="1"/>
</dbReference>
<dbReference type="PROSITE" id="PS51782">
    <property type="entry name" value="LYSM"/>
    <property type="match status" value="1"/>
</dbReference>
<accession>A0ABY4JEB3</accession>
<dbReference type="EMBL" id="CP095848">
    <property type="protein sequence ID" value="UPL51140.1"/>
    <property type="molecule type" value="Genomic_DNA"/>
</dbReference>